<dbReference type="PANTHER" id="PTHR37813">
    <property type="entry name" value="FELS-2 PROPHAGE PROTEIN"/>
    <property type="match status" value="1"/>
</dbReference>
<organism evidence="2 3">
    <name type="scientific">Roseicitreum antarcticum</name>
    <dbReference type="NCBI Taxonomy" id="564137"/>
    <lineage>
        <taxon>Bacteria</taxon>
        <taxon>Pseudomonadati</taxon>
        <taxon>Pseudomonadota</taxon>
        <taxon>Alphaproteobacteria</taxon>
        <taxon>Rhodobacterales</taxon>
        <taxon>Paracoccaceae</taxon>
        <taxon>Roseicitreum</taxon>
    </lineage>
</organism>
<dbReference type="OrthoDB" id="5461326at2"/>
<feature type="transmembrane region" description="Helical" evidence="1">
    <location>
        <begin position="282"/>
        <end position="305"/>
    </location>
</feature>
<gene>
    <name evidence="2" type="ORF">SAMN04488238_103340</name>
</gene>
<keyword evidence="3" id="KW-1185">Reference proteome</keyword>
<dbReference type="Proteomes" id="UP000198539">
    <property type="component" value="Unassembled WGS sequence"/>
</dbReference>
<evidence type="ECO:0000256" key="1">
    <source>
        <dbReference type="SAM" id="Phobius"/>
    </source>
</evidence>
<keyword evidence="1" id="KW-0812">Transmembrane</keyword>
<sequence>MAQSVIGALRVNLGLDSAQFVRGARQAQTTAQRMSRQFAVAGAAVSAVGTGIAIAVRGQLGAFDDLAKTSQRIGVPVEALSQLRHAADLSGASIQGMERGLRNVSREMVNNAEKYTDLGVAVRDVDGNMRPVLDVFEDAAQVISQMEDGADKTALAMQLFGERAGPELIPMLNQGRDGIRAMREEADRLGLTVSTDAAQAAERFNDNLTRLGGQMQGVVRIVTAELAPVLERISNVVVRAAERFQGMSAPMRRFIAIGAGLTVVLGPVLLGLSAIVAMLGVIISPIGLAIFAIAAMAGAVALAAANFDTLKDRFPILERAAGYGQRVADAWGGLPSIKWALLIPVVRWASFIPGLRWLSFVRVLRWSTFVSGISWAALAGGLRWGALITPLLWGARFIPVIGWAVTAGMLAWSFLIEPLGWDQFISTINWRDWIPEINWSNILGGGTAGSSARRIGQDTSEGLAAGIRSGQSSVEQAADAVAGAAETSSRSRLETRSPSRVFMRIGRDLMNGLGLGIEQGAQVPVDAIGEVSANLGSAAEAAQERMKGVAQTLSGLFMAATRGADAAKQALGQLLSRAAEALANRAFMSLLGGGGGKKGGGGFMGFLSGLLSFDGGGYTGMRARTGGLDGKGGFMAMMHPNETVIDHTKGQSLGGSGQLTITLDPGLRAEMQGEMQGIAIQYTSAAIQQYDAQALPQRMQQIGNDPRRIG</sequence>
<feature type="transmembrane region" description="Helical" evidence="1">
    <location>
        <begin position="254"/>
        <end position="276"/>
    </location>
</feature>
<name>A0A1H2WD01_9RHOB</name>
<dbReference type="STRING" id="564137.SAMN04488238_103340"/>
<dbReference type="AlphaFoldDB" id="A0A1H2WD01"/>
<accession>A0A1H2WD01</accession>
<keyword evidence="1" id="KW-0472">Membrane</keyword>
<proteinExistence type="predicted"/>
<feature type="transmembrane region" description="Helical" evidence="1">
    <location>
        <begin position="363"/>
        <end position="385"/>
    </location>
</feature>
<keyword evidence="1" id="KW-1133">Transmembrane helix</keyword>
<protein>
    <recommendedName>
        <fullName evidence="4">Phage tail tape measure protein, TP901 family, core region</fullName>
    </recommendedName>
</protein>
<dbReference type="PANTHER" id="PTHR37813:SF1">
    <property type="entry name" value="FELS-2 PROPHAGE PROTEIN"/>
    <property type="match status" value="1"/>
</dbReference>
<evidence type="ECO:0000313" key="3">
    <source>
        <dbReference type="Proteomes" id="UP000198539"/>
    </source>
</evidence>
<evidence type="ECO:0000313" key="2">
    <source>
        <dbReference type="EMBL" id="SDW78366.1"/>
    </source>
</evidence>
<dbReference type="RefSeq" id="WP_092886903.1">
    <property type="nucleotide sequence ID" value="NZ_CP061498.1"/>
</dbReference>
<dbReference type="EMBL" id="FNOM01000003">
    <property type="protein sequence ID" value="SDW78366.1"/>
    <property type="molecule type" value="Genomic_DNA"/>
</dbReference>
<reference evidence="2 3" key="1">
    <citation type="submission" date="2016-10" db="EMBL/GenBank/DDBJ databases">
        <authorList>
            <person name="de Groot N.N."/>
        </authorList>
    </citation>
    <scope>NUCLEOTIDE SEQUENCE [LARGE SCALE GENOMIC DNA]</scope>
    <source>
        <strain evidence="2 3">CGMCC 1.8894</strain>
    </source>
</reference>
<evidence type="ECO:0008006" key="4">
    <source>
        <dbReference type="Google" id="ProtNLM"/>
    </source>
</evidence>
<feature type="transmembrane region" description="Helical" evidence="1">
    <location>
        <begin position="397"/>
        <end position="416"/>
    </location>
</feature>